<sequence length="200" mass="22604">MTVQAFEILVVRHGKTTWNLEKRLQGRRDIPLSDEGFAQLAGKRPPQAFASIPWYVSPLLRAQQTAKALGINDFITTEALIEMNWGDWEGERLPELRRRLGPAMQQEEDKGLDLSPPNGESPRQVRTRILTWLQTAGFATEKIGLVTHKGVIRALLSEALDWQMLEACPVKIRWDQALLFRCSAEGIELLDYNIPLDSSG</sequence>
<gene>
    <name evidence="1" type="ORF">SAMN05444390_105138</name>
</gene>
<dbReference type="Pfam" id="PF00300">
    <property type="entry name" value="His_Phos_1"/>
    <property type="match status" value="1"/>
</dbReference>
<dbReference type="GO" id="GO:0005737">
    <property type="term" value="C:cytoplasm"/>
    <property type="evidence" value="ECO:0007669"/>
    <property type="project" value="TreeGrafter"/>
</dbReference>
<dbReference type="SUPFAM" id="SSF53254">
    <property type="entry name" value="Phosphoglycerate mutase-like"/>
    <property type="match status" value="1"/>
</dbReference>
<dbReference type="GO" id="GO:0016791">
    <property type="term" value="F:phosphatase activity"/>
    <property type="evidence" value="ECO:0007669"/>
    <property type="project" value="TreeGrafter"/>
</dbReference>
<dbReference type="EMBL" id="FNVQ01000005">
    <property type="protein sequence ID" value="SEG81149.1"/>
    <property type="molecule type" value="Genomic_DNA"/>
</dbReference>
<dbReference type="PANTHER" id="PTHR48100:SF59">
    <property type="entry name" value="ADENOSYLCOBALAMIN_ALPHA-RIBAZOLE PHOSPHATASE"/>
    <property type="match status" value="1"/>
</dbReference>
<dbReference type="InterPro" id="IPR013078">
    <property type="entry name" value="His_Pase_superF_clade-1"/>
</dbReference>
<protein>
    <submittedName>
        <fullName evidence="1">Probable phosphoglycerate mutase</fullName>
    </submittedName>
</protein>
<dbReference type="AlphaFoldDB" id="A0A1H6D6Y2"/>
<accession>A0A1H6D6Y2</accession>
<dbReference type="InterPro" id="IPR050275">
    <property type="entry name" value="PGM_Phosphatase"/>
</dbReference>
<dbReference type="Gene3D" id="3.40.50.1240">
    <property type="entry name" value="Phosphoglycerate mutase-like"/>
    <property type="match status" value="1"/>
</dbReference>
<dbReference type="OrthoDB" id="9781415at2"/>
<dbReference type="CDD" id="cd07067">
    <property type="entry name" value="HP_PGM_like"/>
    <property type="match status" value="1"/>
</dbReference>
<evidence type="ECO:0000313" key="2">
    <source>
        <dbReference type="Proteomes" id="UP000236745"/>
    </source>
</evidence>
<dbReference type="Proteomes" id="UP000236745">
    <property type="component" value="Unassembled WGS sequence"/>
</dbReference>
<evidence type="ECO:0000313" key="1">
    <source>
        <dbReference type="EMBL" id="SEG81149.1"/>
    </source>
</evidence>
<proteinExistence type="predicted"/>
<dbReference type="PANTHER" id="PTHR48100">
    <property type="entry name" value="BROAD-SPECIFICITY PHOSPHATASE YOR283W-RELATED"/>
    <property type="match status" value="1"/>
</dbReference>
<dbReference type="InterPro" id="IPR029033">
    <property type="entry name" value="His_PPase_superfam"/>
</dbReference>
<dbReference type="RefSeq" id="WP_104004971.1">
    <property type="nucleotide sequence ID" value="NZ_FNVQ01000005.1"/>
</dbReference>
<reference evidence="1 2" key="1">
    <citation type="submission" date="2016-10" db="EMBL/GenBank/DDBJ databases">
        <authorList>
            <person name="de Groot N.N."/>
        </authorList>
    </citation>
    <scope>NUCLEOTIDE SEQUENCE [LARGE SCALE GENOMIC DNA]</scope>
    <source>
        <strain evidence="1 2">DSM 22012</strain>
    </source>
</reference>
<dbReference type="SMART" id="SM00855">
    <property type="entry name" value="PGAM"/>
    <property type="match status" value="1"/>
</dbReference>
<keyword evidence="2" id="KW-1185">Reference proteome</keyword>
<name>A0A1H6D6Y2_9GAMM</name>
<dbReference type="PIRSF" id="PIRSF000709">
    <property type="entry name" value="6PFK_2-Ptase"/>
    <property type="match status" value="1"/>
</dbReference>
<organism evidence="1 2">
    <name type="scientific">Marinobacterium lutimaris</name>
    <dbReference type="NCBI Taxonomy" id="568106"/>
    <lineage>
        <taxon>Bacteria</taxon>
        <taxon>Pseudomonadati</taxon>
        <taxon>Pseudomonadota</taxon>
        <taxon>Gammaproteobacteria</taxon>
        <taxon>Oceanospirillales</taxon>
        <taxon>Oceanospirillaceae</taxon>
        <taxon>Marinobacterium</taxon>
    </lineage>
</organism>